<keyword evidence="1" id="KW-0472">Membrane</keyword>
<gene>
    <name evidence="2" type="ORF">MICPUN_107829</name>
</gene>
<dbReference type="GeneID" id="8241068"/>
<dbReference type="EMBL" id="CP001323">
    <property type="protein sequence ID" value="ACO60663.1"/>
    <property type="molecule type" value="Genomic_DNA"/>
</dbReference>
<dbReference type="KEGG" id="mis:MICPUN_107829"/>
<dbReference type="OMA" id="IVRVLMN"/>
<keyword evidence="3" id="KW-1185">Reference proteome</keyword>
<feature type="transmembrane region" description="Helical" evidence="1">
    <location>
        <begin position="37"/>
        <end position="56"/>
    </location>
</feature>
<name>C1DZJ9_MICCC</name>
<protein>
    <submittedName>
        <fullName evidence="2">Uncharacterized protein</fullName>
    </submittedName>
</protein>
<feature type="transmembrane region" description="Helical" evidence="1">
    <location>
        <begin position="143"/>
        <end position="165"/>
    </location>
</feature>
<proteinExistence type="predicted"/>
<feature type="transmembrane region" description="Helical" evidence="1">
    <location>
        <begin position="120"/>
        <end position="137"/>
    </location>
</feature>
<keyword evidence="1" id="KW-1133">Transmembrane helix</keyword>
<evidence type="ECO:0000313" key="2">
    <source>
        <dbReference type="EMBL" id="ACO60663.1"/>
    </source>
</evidence>
<evidence type="ECO:0000256" key="1">
    <source>
        <dbReference type="SAM" id="Phobius"/>
    </source>
</evidence>
<dbReference type="InParanoid" id="C1DZJ9"/>
<evidence type="ECO:0000313" key="3">
    <source>
        <dbReference type="Proteomes" id="UP000002009"/>
    </source>
</evidence>
<organism evidence="2 3">
    <name type="scientific">Micromonas commoda (strain RCC299 / NOUM17 / CCMP2709)</name>
    <name type="common">Picoplanktonic green alga</name>
    <dbReference type="NCBI Taxonomy" id="296587"/>
    <lineage>
        <taxon>Eukaryota</taxon>
        <taxon>Viridiplantae</taxon>
        <taxon>Chlorophyta</taxon>
        <taxon>Mamiellophyceae</taxon>
        <taxon>Mamiellales</taxon>
        <taxon>Mamiellaceae</taxon>
        <taxon>Micromonas</taxon>
    </lineage>
</organism>
<dbReference type="RefSeq" id="XP_002499404.1">
    <property type="nucleotide sequence ID" value="XM_002499359.1"/>
</dbReference>
<dbReference type="Proteomes" id="UP000002009">
    <property type="component" value="Chromosome 2"/>
</dbReference>
<accession>C1DZJ9</accession>
<sequence>MAFGELEPTASVPAARKPLAETLGAIAQTLWGLRRGAVMLAFALGLALVDAGPALAGRGGRSGGRMGGSSFRSTSARSMGGGGMGGLGGGSRAGSMGAGAAGAGAAGAQRQPMGMGGPRFLFMPSFGPFGYGMGMGYGAGPMYVAGSVLRLLLNVWLMFMVYQFLFGGRRNGNGGDAAY</sequence>
<keyword evidence="1" id="KW-0812">Transmembrane</keyword>
<reference evidence="2 3" key="1">
    <citation type="journal article" date="2009" name="Science">
        <title>Green evolution and dynamic adaptations revealed by genomes of the marine picoeukaryotes Micromonas.</title>
        <authorList>
            <person name="Worden A.Z."/>
            <person name="Lee J.H."/>
            <person name="Mock T."/>
            <person name="Rouze P."/>
            <person name="Simmons M.P."/>
            <person name="Aerts A.L."/>
            <person name="Allen A.E."/>
            <person name="Cuvelier M.L."/>
            <person name="Derelle E."/>
            <person name="Everett M.V."/>
            <person name="Foulon E."/>
            <person name="Grimwood J."/>
            <person name="Gundlach H."/>
            <person name="Henrissat B."/>
            <person name="Napoli C."/>
            <person name="McDonald S.M."/>
            <person name="Parker M.S."/>
            <person name="Rombauts S."/>
            <person name="Salamov A."/>
            <person name="Von Dassow P."/>
            <person name="Badger J.H."/>
            <person name="Coutinho P.M."/>
            <person name="Demir E."/>
            <person name="Dubchak I."/>
            <person name="Gentemann C."/>
            <person name="Eikrem W."/>
            <person name="Gready J.E."/>
            <person name="John U."/>
            <person name="Lanier W."/>
            <person name="Lindquist E.A."/>
            <person name="Lucas S."/>
            <person name="Mayer K.F."/>
            <person name="Moreau H."/>
            <person name="Not F."/>
            <person name="Otillar R."/>
            <person name="Panaud O."/>
            <person name="Pangilinan J."/>
            <person name="Paulsen I."/>
            <person name="Piegu B."/>
            <person name="Poliakov A."/>
            <person name="Robbens S."/>
            <person name="Schmutz J."/>
            <person name="Toulza E."/>
            <person name="Wyss T."/>
            <person name="Zelensky A."/>
            <person name="Zhou K."/>
            <person name="Armbrust E.V."/>
            <person name="Bhattacharya D."/>
            <person name="Goodenough U.W."/>
            <person name="Van de Peer Y."/>
            <person name="Grigoriev I.V."/>
        </authorList>
    </citation>
    <scope>NUCLEOTIDE SEQUENCE [LARGE SCALE GENOMIC DNA]</scope>
    <source>
        <strain evidence="3">RCC299 / NOUM17</strain>
    </source>
</reference>
<dbReference type="AlphaFoldDB" id="C1DZJ9"/>